<evidence type="ECO:0000313" key="5">
    <source>
        <dbReference type="Proteomes" id="UP000256345"/>
    </source>
</evidence>
<reference evidence="2 4" key="1">
    <citation type="submission" date="2015-05" db="EMBL/GenBank/DDBJ databases">
        <title>Genome assembly of Archangium gephyra DSM 2261.</title>
        <authorList>
            <person name="Sharma G."/>
            <person name="Subramanian S."/>
        </authorList>
    </citation>
    <scope>NUCLEOTIDE SEQUENCE [LARGE SCALE GENOMIC DNA]</scope>
    <source>
        <strain evidence="2 4">DSM 2261</strain>
    </source>
</reference>
<sequence>MHPREEDEDDPTLTEELRTVMRPRSGRLLVLLVLMALVLGALVLVASRTVLAGLWR</sequence>
<dbReference type="AlphaFoldDB" id="A0AAC8Q7I1"/>
<dbReference type="RefSeq" id="WP_156349867.1">
    <property type="nucleotide sequence ID" value="NZ_CP011509.1"/>
</dbReference>
<dbReference type="Proteomes" id="UP000256345">
    <property type="component" value="Unassembled WGS sequence"/>
</dbReference>
<evidence type="ECO:0000313" key="3">
    <source>
        <dbReference type="EMBL" id="REG28914.1"/>
    </source>
</evidence>
<keyword evidence="1" id="KW-0812">Transmembrane</keyword>
<dbReference type="EMBL" id="CP011509">
    <property type="protein sequence ID" value="AKJ02154.1"/>
    <property type="molecule type" value="Genomic_DNA"/>
</dbReference>
<keyword evidence="1" id="KW-0472">Membrane</keyword>
<evidence type="ECO:0000313" key="4">
    <source>
        <dbReference type="Proteomes" id="UP000035579"/>
    </source>
</evidence>
<protein>
    <submittedName>
        <fullName evidence="2">Uncharacterized protein</fullName>
    </submittedName>
</protein>
<gene>
    <name evidence="2" type="ORF">AA314_03780</name>
    <name evidence="3" type="ORF">ATI61_108457</name>
</gene>
<organism evidence="2 4">
    <name type="scientific">Archangium gephyra</name>
    <dbReference type="NCBI Taxonomy" id="48"/>
    <lineage>
        <taxon>Bacteria</taxon>
        <taxon>Pseudomonadati</taxon>
        <taxon>Myxococcota</taxon>
        <taxon>Myxococcia</taxon>
        <taxon>Myxococcales</taxon>
        <taxon>Cystobacterineae</taxon>
        <taxon>Archangiaceae</taxon>
        <taxon>Archangium</taxon>
    </lineage>
</organism>
<dbReference type="EMBL" id="QUMU01000008">
    <property type="protein sequence ID" value="REG28914.1"/>
    <property type="molecule type" value="Genomic_DNA"/>
</dbReference>
<evidence type="ECO:0000256" key="1">
    <source>
        <dbReference type="SAM" id="Phobius"/>
    </source>
</evidence>
<dbReference type="KEGG" id="age:AA314_03780"/>
<reference evidence="3 5" key="2">
    <citation type="submission" date="2018-08" db="EMBL/GenBank/DDBJ databases">
        <title>Genomic Encyclopedia of Archaeal and Bacterial Type Strains, Phase II (KMG-II): from individual species to whole genera.</title>
        <authorList>
            <person name="Goeker M."/>
        </authorList>
    </citation>
    <scope>NUCLEOTIDE SEQUENCE [LARGE SCALE GENOMIC DNA]</scope>
    <source>
        <strain evidence="3 5">DSM 2261</strain>
    </source>
</reference>
<proteinExistence type="predicted"/>
<keyword evidence="5" id="KW-1185">Reference proteome</keyword>
<evidence type="ECO:0000313" key="2">
    <source>
        <dbReference type="EMBL" id="AKJ02154.1"/>
    </source>
</evidence>
<dbReference type="Proteomes" id="UP000035579">
    <property type="component" value="Chromosome"/>
</dbReference>
<keyword evidence="1" id="KW-1133">Transmembrane helix</keyword>
<accession>A0AAC8Q7I1</accession>
<name>A0AAC8Q7I1_9BACT</name>
<feature type="transmembrane region" description="Helical" evidence="1">
    <location>
        <begin position="28"/>
        <end position="55"/>
    </location>
</feature>